<dbReference type="Proteomes" id="UP000579153">
    <property type="component" value="Unassembled WGS sequence"/>
</dbReference>
<name>A0A7W9GET3_9ACTN</name>
<proteinExistence type="predicted"/>
<organism evidence="1 2">
    <name type="scientific">Nonomuraea jabiensis</name>
    <dbReference type="NCBI Taxonomy" id="882448"/>
    <lineage>
        <taxon>Bacteria</taxon>
        <taxon>Bacillati</taxon>
        <taxon>Actinomycetota</taxon>
        <taxon>Actinomycetes</taxon>
        <taxon>Streptosporangiales</taxon>
        <taxon>Streptosporangiaceae</taxon>
        <taxon>Nonomuraea</taxon>
    </lineage>
</organism>
<evidence type="ECO:0000313" key="2">
    <source>
        <dbReference type="Proteomes" id="UP000579153"/>
    </source>
</evidence>
<gene>
    <name evidence="1" type="ORF">HD596_009119</name>
</gene>
<sequence length="51" mass="5511">MTKKKLVPWTQERVHAMGEVLPGRFQAIVDAGLGLRQGEILAFSLTGSTTA</sequence>
<accession>A0A7W9GET3</accession>
<protein>
    <submittedName>
        <fullName evidence="1">Uncharacterized protein</fullName>
    </submittedName>
</protein>
<dbReference type="AlphaFoldDB" id="A0A7W9GET3"/>
<reference evidence="1 2" key="1">
    <citation type="submission" date="2020-08" db="EMBL/GenBank/DDBJ databases">
        <title>Sequencing the genomes of 1000 actinobacteria strains.</title>
        <authorList>
            <person name="Klenk H.-P."/>
        </authorList>
    </citation>
    <scope>NUCLEOTIDE SEQUENCE [LARGE SCALE GENOMIC DNA]</scope>
    <source>
        <strain evidence="1 2">DSM 45507</strain>
    </source>
</reference>
<dbReference type="EMBL" id="JACHMB010000001">
    <property type="protein sequence ID" value="MBB5782363.1"/>
    <property type="molecule type" value="Genomic_DNA"/>
</dbReference>
<comment type="caution">
    <text evidence="1">The sequence shown here is derived from an EMBL/GenBank/DDBJ whole genome shotgun (WGS) entry which is preliminary data.</text>
</comment>
<keyword evidence="2" id="KW-1185">Reference proteome</keyword>
<evidence type="ECO:0000313" key="1">
    <source>
        <dbReference type="EMBL" id="MBB5782363.1"/>
    </source>
</evidence>
<dbReference type="RefSeq" id="WP_185075472.1">
    <property type="nucleotide sequence ID" value="NZ_JACHMB010000001.1"/>
</dbReference>